<dbReference type="EMBL" id="JANGEW010000002">
    <property type="protein sequence ID" value="MCQ5341815.1"/>
    <property type="molecule type" value="Genomic_DNA"/>
</dbReference>
<gene>
    <name evidence="1" type="ORF">NE675_02020</name>
</gene>
<dbReference type="RefSeq" id="WP_062411781.1">
    <property type="nucleotide sequence ID" value="NZ_JAJCIO010000002.1"/>
</dbReference>
<evidence type="ECO:0008006" key="3">
    <source>
        <dbReference type="Google" id="ProtNLM"/>
    </source>
</evidence>
<keyword evidence="2" id="KW-1185">Reference proteome</keyword>
<dbReference type="SUPFAM" id="SSF56507">
    <property type="entry name" value="Methionine synthase activation domain-like"/>
    <property type="match status" value="1"/>
</dbReference>
<dbReference type="Gene3D" id="3.40.109.40">
    <property type="match status" value="1"/>
</dbReference>
<dbReference type="Proteomes" id="UP001206692">
    <property type="component" value="Unassembled WGS sequence"/>
</dbReference>
<evidence type="ECO:0000313" key="2">
    <source>
        <dbReference type="Proteomes" id="UP001206692"/>
    </source>
</evidence>
<dbReference type="InterPro" id="IPR037010">
    <property type="entry name" value="VitB12-dep_Met_synth_activ_sf"/>
</dbReference>
<sequence length="220" mass="23379">MPLFTDPLKEIDAASVKEYAQQRGAEELSDDIVNEACQRVMELAKPKASCQQCFYDNTSHMVLCDNPFTVSSQRARQLIEDSAIVLMYAVTLGEAVEQEIDKLFMDKEITRGLALDSAVAVATANYTKQLIDTLDEASADKGYKAVWAMSPGTGDWPVGQTANIAKAVHAEQMGVSLLPSGMLMPRKTVAGMIGLNIADGGCSTCGGSCGGCAMAGHCGE</sequence>
<accession>A0ABT1SQ01</accession>
<proteinExistence type="predicted"/>
<comment type="caution">
    <text evidence="1">The sequence shown here is derived from an EMBL/GenBank/DDBJ whole genome shotgun (WGS) entry which is preliminary data.</text>
</comment>
<evidence type="ECO:0000313" key="1">
    <source>
        <dbReference type="EMBL" id="MCQ5341815.1"/>
    </source>
</evidence>
<protein>
    <recommendedName>
        <fullName evidence="3">Vitamin B12 dependent methionine synthase, activation domain protein</fullName>
    </recommendedName>
</protein>
<reference evidence="1 2" key="1">
    <citation type="submission" date="2022-06" db="EMBL/GenBank/DDBJ databases">
        <title>Isolation of gut microbiota from human fecal samples.</title>
        <authorList>
            <person name="Pamer E.G."/>
            <person name="Barat B."/>
            <person name="Waligurski E."/>
            <person name="Medina S."/>
            <person name="Paddock L."/>
            <person name="Mostad J."/>
        </authorList>
    </citation>
    <scope>NUCLEOTIDE SEQUENCE [LARGE SCALE GENOMIC DNA]</scope>
    <source>
        <strain evidence="1 2">DFI.1.1</strain>
    </source>
</reference>
<organism evidence="1 2">
    <name type="scientific">Megasphaera massiliensis</name>
    <dbReference type="NCBI Taxonomy" id="1232428"/>
    <lineage>
        <taxon>Bacteria</taxon>
        <taxon>Bacillati</taxon>
        <taxon>Bacillota</taxon>
        <taxon>Negativicutes</taxon>
        <taxon>Veillonellales</taxon>
        <taxon>Veillonellaceae</taxon>
        <taxon>Megasphaera</taxon>
    </lineage>
</organism>
<name>A0ABT1SQ01_9FIRM</name>